<evidence type="ECO:0000313" key="1">
    <source>
        <dbReference type="EMBL" id="KAF9416425.1"/>
    </source>
</evidence>
<proteinExistence type="predicted"/>
<dbReference type="Proteomes" id="UP000648187">
    <property type="component" value="Unassembled WGS sequence"/>
</dbReference>
<sequence length="59" mass="6752">MCPLRALFRSTMKLRSLDTIPPLRLESATVVSRCDDIHPIKPLRPSAERSLTIDSYIRN</sequence>
<accession>A0A835GJ15</accession>
<name>A0A835GJ15_SPOEX</name>
<evidence type="ECO:0000313" key="2">
    <source>
        <dbReference type="Proteomes" id="UP000648187"/>
    </source>
</evidence>
<comment type="caution">
    <text evidence="1">The sequence shown here is derived from an EMBL/GenBank/DDBJ whole genome shotgun (WGS) entry which is preliminary data.</text>
</comment>
<dbReference type="EMBL" id="JACKWZ010000090">
    <property type="protein sequence ID" value="KAF9416425.1"/>
    <property type="molecule type" value="Genomic_DNA"/>
</dbReference>
<keyword evidence="2" id="KW-1185">Reference proteome</keyword>
<reference evidence="1" key="1">
    <citation type="submission" date="2020-08" db="EMBL/GenBank/DDBJ databases">
        <title>Spodoptera exigua strain:BAW_Kor-Di-RS1 Genome sequencing and assembly.</title>
        <authorList>
            <person name="Kim J."/>
            <person name="Nam H.Y."/>
            <person name="Kwon M."/>
            <person name="Choi J.H."/>
            <person name="Cho S.R."/>
            <person name="Kim G.-H."/>
        </authorList>
    </citation>
    <scope>NUCLEOTIDE SEQUENCE</scope>
    <source>
        <strain evidence="1">BAW_Kor-Di-RS1</strain>
        <tissue evidence="1">Whole-body</tissue>
    </source>
</reference>
<organism evidence="1 2">
    <name type="scientific">Spodoptera exigua</name>
    <name type="common">Beet armyworm</name>
    <name type="synonym">Noctua fulgens</name>
    <dbReference type="NCBI Taxonomy" id="7107"/>
    <lineage>
        <taxon>Eukaryota</taxon>
        <taxon>Metazoa</taxon>
        <taxon>Ecdysozoa</taxon>
        <taxon>Arthropoda</taxon>
        <taxon>Hexapoda</taxon>
        <taxon>Insecta</taxon>
        <taxon>Pterygota</taxon>
        <taxon>Neoptera</taxon>
        <taxon>Endopterygota</taxon>
        <taxon>Lepidoptera</taxon>
        <taxon>Glossata</taxon>
        <taxon>Ditrysia</taxon>
        <taxon>Noctuoidea</taxon>
        <taxon>Noctuidae</taxon>
        <taxon>Amphipyrinae</taxon>
        <taxon>Spodoptera</taxon>
    </lineage>
</organism>
<protein>
    <submittedName>
        <fullName evidence="1">Uncharacterized protein</fullName>
    </submittedName>
</protein>
<gene>
    <name evidence="1" type="ORF">HW555_006186</name>
</gene>
<dbReference type="AlphaFoldDB" id="A0A835GJ15"/>